<keyword evidence="5" id="KW-1185">Reference proteome</keyword>
<evidence type="ECO:0000313" key="4">
    <source>
        <dbReference type="EMBL" id="MBW6395997.1"/>
    </source>
</evidence>
<keyword evidence="2" id="KW-0808">Transferase</keyword>
<dbReference type="SUPFAM" id="SSF53335">
    <property type="entry name" value="S-adenosyl-L-methionine-dependent methyltransferases"/>
    <property type="match status" value="1"/>
</dbReference>
<keyword evidence="1 4" id="KW-0489">Methyltransferase</keyword>
<keyword evidence="3" id="KW-0949">S-adenosyl-L-methionine</keyword>
<dbReference type="Proteomes" id="UP000724268">
    <property type="component" value="Unassembled WGS sequence"/>
</dbReference>
<dbReference type="RefSeq" id="WP_219760452.1">
    <property type="nucleotide sequence ID" value="NZ_JAHXRS010000029.1"/>
</dbReference>
<dbReference type="InterPro" id="IPR029063">
    <property type="entry name" value="SAM-dependent_MTases_sf"/>
</dbReference>
<dbReference type="PANTHER" id="PTHR30481">
    <property type="entry name" value="DNA ADENINE METHYLASE"/>
    <property type="match status" value="1"/>
</dbReference>
<dbReference type="GO" id="GO:0032259">
    <property type="term" value="P:methylation"/>
    <property type="evidence" value="ECO:0007669"/>
    <property type="project" value="UniProtKB-KW"/>
</dbReference>
<dbReference type="PRINTS" id="PR00505">
    <property type="entry name" value="D12N6MTFRASE"/>
</dbReference>
<dbReference type="Pfam" id="PF02086">
    <property type="entry name" value="MethyltransfD12"/>
    <property type="match status" value="1"/>
</dbReference>
<dbReference type="Gene3D" id="3.40.50.150">
    <property type="entry name" value="Vaccinia Virus protein VP39"/>
    <property type="match status" value="2"/>
</dbReference>
<dbReference type="PIRSF" id="PIRSF000398">
    <property type="entry name" value="M_m6A_EcoRV"/>
    <property type="match status" value="1"/>
</dbReference>
<dbReference type="InterPro" id="IPR012263">
    <property type="entry name" value="M_m6A_EcoRV"/>
</dbReference>
<sequence>MLTVRTEIGGASMTAPDRPVLRYYGGKWRLAPWIIRHFPPHEVYVEPFGGSAAVLLQKPESPLEVWNDLGLEVYNFFAVLRDEALCTRLMRALEFTPWHREEFERCYAGLGEPQDDPVERARRFFVVSWQGVGASVGAHPSWRHVLHARYHDVPSHTWSFDHLLAASRRLRRVQLEHRDALEIMTRYDSPDTLFYLDPPYLVGLRSKRVRYEVDGMDEEWHRGLLEAALTLRGMVILSGYPSPLYEEALEGRGWRRVETLSRGNGMRRGAKMEALWLSPRVSEGLGRLL</sequence>
<evidence type="ECO:0000313" key="5">
    <source>
        <dbReference type="Proteomes" id="UP000724268"/>
    </source>
</evidence>
<evidence type="ECO:0000256" key="2">
    <source>
        <dbReference type="ARBA" id="ARBA00022679"/>
    </source>
</evidence>
<protein>
    <submittedName>
        <fullName evidence="4">DNA adenine methylase</fullName>
    </submittedName>
</protein>
<name>A0ABS7A0Y9_9DEIN</name>
<comment type="caution">
    <text evidence="4">The sequence shown here is derived from an EMBL/GenBank/DDBJ whole genome shotgun (WGS) entry which is preliminary data.</text>
</comment>
<proteinExistence type="predicted"/>
<accession>A0ABS7A0Y9</accession>
<evidence type="ECO:0000256" key="1">
    <source>
        <dbReference type="ARBA" id="ARBA00022603"/>
    </source>
</evidence>
<dbReference type="PANTHER" id="PTHR30481:SF4">
    <property type="entry name" value="SITE-SPECIFIC DNA-METHYLTRANSFERASE (ADENINE-SPECIFIC)"/>
    <property type="match status" value="1"/>
</dbReference>
<gene>
    <name evidence="4" type="ORF">KZX47_12670</name>
</gene>
<organism evidence="4 5">
    <name type="scientific">Thermus brevis</name>
    <dbReference type="NCBI Taxonomy" id="2862456"/>
    <lineage>
        <taxon>Bacteria</taxon>
        <taxon>Thermotogati</taxon>
        <taxon>Deinococcota</taxon>
        <taxon>Deinococci</taxon>
        <taxon>Thermales</taxon>
        <taxon>Thermaceae</taxon>
        <taxon>Thermus</taxon>
    </lineage>
</organism>
<reference evidence="4 5" key="1">
    <citation type="submission" date="2021-07" db="EMBL/GenBank/DDBJ databases">
        <title>Thermus aquaticus gen. n. and sp. n., a nonsporulating extreme thermophile.</title>
        <authorList>
            <person name="Hu C.-J."/>
            <person name="Li W.-J."/>
            <person name="Xian W.-D."/>
        </authorList>
    </citation>
    <scope>NUCLEOTIDE SEQUENCE [LARGE SCALE GENOMIC DNA]</scope>
    <source>
        <strain evidence="4 5">SYSU G05001</strain>
    </source>
</reference>
<dbReference type="EMBL" id="JAHXRS010000029">
    <property type="protein sequence ID" value="MBW6395997.1"/>
    <property type="molecule type" value="Genomic_DNA"/>
</dbReference>
<evidence type="ECO:0000256" key="3">
    <source>
        <dbReference type="ARBA" id="ARBA00022691"/>
    </source>
</evidence>
<dbReference type="InterPro" id="IPR012327">
    <property type="entry name" value="MeTrfase_D12"/>
</dbReference>
<dbReference type="GO" id="GO:0008168">
    <property type="term" value="F:methyltransferase activity"/>
    <property type="evidence" value="ECO:0007669"/>
    <property type="project" value="UniProtKB-KW"/>
</dbReference>